<dbReference type="EMBL" id="CP019285">
    <property type="protein sequence ID" value="APW96424.1"/>
    <property type="molecule type" value="Genomic_DNA"/>
</dbReference>
<dbReference type="GO" id="GO:0080120">
    <property type="term" value="P:CAAX-box protein maturation"/>
    <property type="evidence" value="ECO:0007669"/>
    <property type="project" value="UniProtKB-ARBA"/>
</dbReference>
<reference evidence="4" key="3">
    <citation type="submission" date="2017-01" db="EMBL/GenBank/DDBJ databases">
        <authorList>
            <person name="Mah S.A."/>
            <person name="Swanson W.J."/>
            <person name="Moy G.W."/>
            <person name="Vacquier V.D."/>
        </authorList>
    </citation>
    <scope>NUCLEOTIDE SEQUENCE</scope>
    <source>
        <strain evidence="4">AJ5</strain>
    </source>
</reference>
<feature type="region of interest" description="Disordered" evidence="1">
    <location>
        <begin position="1"/>
        <end position="33"/>
    </location>
</feature>
<keyword evidence="4" id="KW-0378">Hydrolase</keyword>
<feature type="transmembrane region" description="Helical" evidence="2">
    <location>
        <begin position="62"/>
        <end position="80"/>
    </location>
</feature>
<dbReference type="Pfam" id="PF02517">
    <property type="entry name" value="Rce1-like"/>
    <property type="match status" value="1"/>
</dbReference>
<feature type="transmembrane region" description="Helical" evidence="2">
    <location>
        <begin position="202"/>
        <end position="220"/>
    </location>
</feature>
<feature type="transmembrane region" description="Helical" evidence="2">
    <location>
        <begin position="167"/>
        <end position="190"/>
    </location>
</feature>
<keyword evidence="6" id="KW-1185">Reference proteome</keyword>
<dbReference type="Proteomes" id="UP000011555">
    <property type="component" value="Unassembled WGS sequence"/>
</dbReference>
<organism evidence="5 6">
    <name type="scientific">Natronobacterium lacisalsi AJ5</name>
    <dbReference type="NCBI Taxonomy" id="358396"/>
    <lineage>
        <taxon>Archaea</taxon>
        <taxon>Methanobacteriati</taxon>
        <taxon>Methanobacteriota</taxon>
        <taxon>Stenosarchaea group</taxon>
        <taxon>Halobacteria</taxon>
        <taxon>Halobacteriales</taxon>
        <taxon>Natrialbaceae</taxon>
        <taxon>Natronobacterium</taxon>
    </lineage>
</organism>
<feature type="transmembrane region" description="Helical" evidence="2">
    <location>
        <begin position="92"/>
        <end position="111"/>
    </location>
</feature>
<gene>
    <name evidence="5" type="ORF">C445_13360</name>
    <name evidence="4" type="ORF">CHINAEXTREME_00995</name>
</gene>
<feature type="transmembrane region" description="Helical" evidence="2">
    <location>
        <begin position="283"/>
        <end position="303"/>
    </location>
</feature>
<reference evidence="4 7" key="1">
    <citation type="journal article" date="2011" name="J. Bacteriol.">
        <title>Genome sequence of Halobiforma lacisalsi AJ5, an extremely halophilic archaeon which harbors a bop gene.</title>
        <authorList>
            <person name="Jiang X."/>
            <person name="Wang S."/>
            <person name="Cheng H."/>
            <person name="Huo Y."/>
            <person name="Zhang X."/>
            <person name="Zhu X."/>
            <person name="Han X."/>
            <person name="Ni P."/>
            <person name="Wu M."/>
        </authorList>
    </citation>
    <scope>NUCLEOTIDE SEQUENCE [LARGE SCALE GENOMIC DNA]</scope>
    <source>
        <strain evidence="4 7">AJ5</strain>
    </source>
</reference>
<dbReference type="PATRIC" id="fig|358396.7.peg.2718"/>
<evidence type="ECO:0000313" key="7">
    <source>
        <dbReference type="Proteomes" id="UP000186547"/>
    </source>
</evidence>
<reference evidence="5 6" key="2">
    <citation type="journal article" date="2014" name="PLoS Genet.">
        <title>Phylogenetically driven sequencing of extremely halophilic archaea reveals strategies for static and dynamic osmo-response.</title>
        <authorList>
            <person name="Becker E.A."/>
            <person name="Seitzer P.M."/>
            <person name="Tritt A."/>
            <person name="Larsen D."/>
            <person name="Krusor M."/>
            <person name="Yao A.I."/>
            <person name="Wu D."/>
            <person name="Madern D."/>
            <person name="Eisen J.A."/>
            <person name="Darling A.E."/>
            <person name="Facciotti M.T."/>
        </authorList>
    </citation>
    <scope>NUCLEOTIDE SEQUENCE [LARGE SCALE GENOMIC DNA]</scope>
    <source>
        <strain evidence="5 6">AJ5</strain>
    </source>
</reference>
<keyword evidence="4" id="KW-0645">Protease</keyword>
<dbReference type="InterPro" id="IPR003675">
    <property type="entry name" value="Rce1/LyrA-like_dom"/>
</dbReference>
<name>M0LIH8_NATLA</name>
<feature type="transmembrane region" description="Helical" evidence="2">
    <location>
        <begin position="240"/>
        <end position="263"/>
    </location>
</feature>
<dbReference type="eggNOG" id="arCOG02767">
    <property type="taxonomic scope" value="Archaea"/>
</dbReference>
<dbReference type="Proteomes" id="UP000186547">
    <property type="component" value="Chromosome"/>
</dbReference>
<dbReference type="STRING" id="358396.CHINAEXTREME_00995"/>
<dbReference type="AlphaFoldDB" id="M0LIH8"/>
<protein>
    <submittedName>
        <fullName evidence="4">CAAX protease family protein</fullName>
    </submittedName>
</protein>
<evidence type="ECO:0000259" key="3">
    <source>
        <dbReference type="Pfam" id="PF02517"/>
    </source>
</evidence>
<keyword evidence="2" id="KW-0812">Transmembrane</keyword>
<dbReference type="GO" id="GO:0004175">
    <property type="term" value="F:endopeptidase activity"/>
    <property type="evidence" value="ECO:0007669"/>
    <property type="project" value="UniProtKB-ARBA"/>
</dbReference>
<feature type="transmembrane region" description="Helical" evidence="2">
    <location>
        <begin position="341"/>
        <end position="361"/>
    </location>
</feature>
<feature type="domain" description="CAAX prenyl protease 2/Lysostaphin resistance protein A-like" evidence="3">
    <location>
        <begin position="283"/>
        <end position="380"/>
    </location>
</feature>
<dbReference type="KEGG" id="hlc:CHINAEXTREME00995"/>
<feature type="transmembrane region" description="Helical" evidence="2">
    <location>
        <begin position="123"/>
        <end position="146"/>
    </location>
</feature>
<dbReference type="RefSeq" id="WP_007142382.1">
    <property type="nucleotide sequence ID" value="NZ_AOLZ01000043.1"/>
</dbReference>
<keyword evidence="2" id="KW-0472">Membrane</keyword>
<dbReference type="PANTHER" id="PTHR36435">
    <property type="entry name" value="SLR1288 PROTEIN"/>
    <property type="match status" value="1"/>
</dbReference>
<feature type="transmembrane region" description="Helical" evidence="2">
    <location>
        <begin position="315"/>
        <end position="335"/>
    </location>
</feature>
<evidence type="ECO:0000313" key="5">
    <source>
        <dbReference type="EMBL" id="EMA31805.1"/>
    </source>
</evidence>
<dbReference type="PANTHER" id="PTHR36435:SF1">
    <property type="entry name" value="CAAX AMINO TERMINAL PROTEASE FAMILY PROTEIN"/>
    <property type="match status" value="1"/>
</dbReference>
<dbReference type="GO" id="GO:0006508">
    <property type="term" value="P:proteolysis"/>
    <property type="evidence" value="ECO:0007669"/>
    <property type="project" value="UniProtKB-KW"/>
</dbReference>
<dbReference type="InterPro" id="IPR052710">
    <property type="entry name" value="CAAX_protease"/>
</dbReference>
<feature type="transmembrane region" description="Helical" evidence="2">
    <location>
        <begin position="34"/>
        <end position="56"/>
    </location>
</feature>
<keyword evidence="2" id="KW-1133">Transmembrane helix</keyword>
<dbReference type="EMBL" id="AOLZ01000043">
    <property type="protein sequence ID" value="EMA31805.1"/>
    <property type="molecule type" value="Genomic_DNA"/>
</dbReference>
<dbReference type="GeneID" id="30919657"/>
<proteinExistence type="predicted"/>
<evidence type="ECO:0000313" key="6">
    <source>
        <dbReference type="Proteomes" id="UP000011555"/>
    </source>
</evidence>
<evidence type="ECO:0000313" key="4">
    <source>
        <dbReference type="EMBL" id="APW96424.1"/>
    </source>
</evidence>
<evidence type="ECO:0000256" key="1">
    <source>
        <dbReference type="SAM" id="MobiDB-lite"/>
    </source>
</evidence>
<sequence>MSDTERAADPDPDPGPGPGSDARRTERGDPPTSALVPAVGTVLSAVTAAALLVPVRRGVDEPTLQIAGALAAVATGAFLARRHALLERRRAGPIAAGASLLVVVLSGYVITQGVLGSTVLPGLGWSISLLFTAFFVAAGSVGVGVADYVGLSSRGLTRRASHTAEMFVLAFVSLFGIAFAFLFLSVPLALVVGEPTPLQETLVEYASTVVALGGVTIGYLRLRGRDRSFIDLEMPTLRTVGWLVGGVILLVGTNTALGSLLSAAGAEGAEHTTVQQVAENPNLLVVIIPAMVFIVGPFEELLYRNIIQKSLYDTFSRYGAIVVASVVFTSVHISAYSTAGANRILVSLALLFVLSLILGALYERTENLLVPALVHGCYNAAVFLIA</sequence>
<accession>M0LIH8</accession>
<evidence type="ECO:0000256" key="2">
    <source>
        <dbReference type="SAM" id="Phobius"/>
    </source>
</evidence>